<dbReference type="EMBL" id="DTGD01000199">
    <property type="protein sequence ID" value="HGB36303.1"/>
    <property type="molecule type" value="Genomic_DNA"/>
</dbReference>
<dbReference type="SUPFAM" id="SSF54001">
    <property type="entry name" value="Cysteine proteinases"/>
    <property type="match status" value="1"/>
</dbReference>
<feature type="domain" description="Transglutaminase-like" evidence="1">
    <location>
        <begin position="2"/>
        <end position="40"/>
    </location>
</feature>
<gene>
    <name evidence="2" type="ORF">ENV38_05305</name>
</gene>
<proteinExistence type="predicted"/>
<protein>
    <recommendedName>
        <fullName evidence="1">Transglutaminase-like domain-containing protein</fullName>
    </recommendedName>
</protein>
<dbReference type="InterPro" id="IPR038765">
    <property type="entry name" value="Papain-like_cys_pep_sf"/>
</dbReference>
<dbReference type="PANTHER" id="PTHR35532">
    <property type="entry name" value="SIMILAR TO POLYHYDROXYALKANOATE DEPOLYMERASE"/>
    <property type="match status" value="1"/>
</dbReference>
<evidence type="ECO:0000313" key="2">
    <source>
        <dbReference type="EMBL" id="HGB36303.1"/>
    </source>
</evidence>
<evidence type="ECO:0000259" key="1">
    <source>
        <dbReference type="Pfam" id="PF01841"/>
    </source>
</evidence>
<dbReference type="AlphaFoldDB" id="A0A7V3KPD7"/>
<sequence>MLFMKALRTVAIPVRYVYTPWWPFTESNHAWVEVWTEKGWKFLGSAEPTDLNFAWFREPSKKAGIVLAVAFGNIKGSTDEIIRRYRNYTVLNVTKNYTNPFVLKVKVFDSNRLAKDVSFSINVWNYSAFVPIWACSLSKGVGSFALGRTDFLVYAQKGDKRAFYFLRPTRDTVEVKLKLGKNLELDTLFTMRTARTLPDTEKPKYSPDLERLQQARAEYFKKLEFPFKDSISDTILIKIFTESRGNWPALWNFYKNHGNLASVFKVYLSRFESKDLVMLDTVGLCDELCYMDSALKLSKAPQVLVDSFVIPPRIYYEEFGFYRKALYSRFKAMYDGESFDNKLLSWVKKNIRRVNSKEFYKPFQSQVQTLLLKQGSDREIYVFISAIFRTFGIPAKLTDDLNGVQYYVNGWKVFTFEGKTPKKLETGKLKLTFYRDGIDVTKELQYYYNFAIQKFKDYPVRLDVEGSNEDSAVFFELVPGEYYLMYGFRNALGDVFGKSRKFNVKKDSTQSIFLDVSFPVEWLKEGDLVVRTVNLDRLKKLLEGYELERGNYLIAWVNLASEASKSSLNSAVTELRNFTGKLVIITSDTLSAISYLKDKSLYGDVFKIDSKELSKAGLLKEPSFILLLNGRVAFFVEGLTLNLGDLIRKFTPR</sequence>
<comment type="caution">
    <text evidence="2">The sequence shown here is derived from an EMBL/GenBank/DDBJ whole genome shotgun (WGS) entry which is preliminary data.</text>
</comment>
<organism evidence="2">
    <name type="scientific">candidate division WOR-3 bacterium</name>
    <dbReference type="NCBI Taxonomy" id="2052148"/>
    <lineage>
        <taxon>Bacteria</taxon>
        <taxon>Bacteria division WOR-3</taxon>
    </lineage>
</organism>
<reference evidence="2" key="1">
    <citation type="journal article" date="2020" name="mSystems">
        <title>Genome- and Community-Level Interaction Insights into Carbon Utilization and Element Cycling Functions of Hydrothermarchaeota in Hydrothermal Sediment.</title>
        <authorList>
            <person name="Zhou Z."/>
            <person name="Liu Y."/>
            <person name="Xu W."/>
            <person name="Pan J."/>
            <person name="Luo Z.H."/>
            <person name="Li M."/>
        </authorList>
    </citation>
    <scope>NUCLEOTIDE SEQUENCE [LARGE SCALE GENOMIC DNA]</scope>
    <source>
        <strain evidence="2">SpSt-754</strain>
    </source>
</reference>
<accession>A0A7V3KPD7</accession>
<name>A0A7V3KPD7_UNCW3</name>
<dbReference type="PANTHER" id="PTHR35532:SF5">
    <property type="entry name" value="CARBOHYDRATE-BINDING DOMAIN-CONTAINING PROTEIN"/>
    <property type="match status" value="1"/>
</dbReference>
<dbReference type="Pfam" id="PF01841">
    <property type="entry name" value="Transglut_core"/>
    <property type="match status" value="1"/>
</dbReference>
<dbReference type="InterPro" id="IPR002931">
    <property type="entry name" value="Transglutaminase-like"/>
</dbReference>